<organism evidence="2 3">
    <name type="scientific">Cladophialophora chaetospira</name>
    <dbReference type="NCBI Taxonomy" id="386627"/>
    <lineage>
        <taxon>Eukaryota</taxon>
        <taxon>Fungi</taxon>
        <taxon>Dikarya</taxon>
        <taxon>Ascomycota</taxon>
        <taxon>Pezizomycotina</taxon>
        <taxon>Eurotiomycetes</taxon>
        <taxon>Chaetothyriomycetidae</taxon>
        <taxon>Chaetothyriales</taxon>
        <taxon>Herpotrichiellaceae</taxon>
        <taxon>Cladophialophora</taxon>
    </lineage>
</organism>
<comment type="caution">
    <text evidence="2">The sequence shown here is derived from an EMBL/GenBank/DDBJ whole genome shotgun (WGS) entry which is preliminary data.</text>
</comment>
<evidence type="ECO:0000313" key="3">
    <source>
        <dbReference type="Proteomes" id="UP001172673"/>
    </source>
</evidence>
<dbReference type="Proteomes" id="UP001172673">
    <property type="component" value="Unassembled WGS sequence"/>
</dbReference>
<accession>A0AA38X6B0</accession>
<proteinExistence type="predicted"/>
<keyword evidence="1" id="KW-0732">Signal</keyword>
<feature type="signal peptide" evidence="1">
    <location>
        <begin position="1"/>
        <end position="26"/>
    </location>
</feature>
<feature type="chain" id="PRO_5041336681" description="Hydrophobin" evidence="1">
    <location>
        <begin position="27"/>
        <end position="154"/>
    </location>
</feature>
<reference evidence="2" key="1">
    <citation type="submission" date="2022-10" db="EMBL/GenBank/DDBJ databases">
        <title>Culturing micro-colonial fungi from biological soil crusts in the Mojave desert and describing Neophaeococcomyces mojavensis, and introducing the new genera and species Taxawa tesnikishii.</title>
        <authorList>
            <person name="Kurbessoian T."/>
            <person name="Stajich J.E."/>
        </authorList>
    </citation>
    <scope>NUCLEOTIDE SEQUENCE</scope>
    <source>
        <strain evidence="2">TK_41</strain>
    </source>
</reference>
<dbReference type="EMBL" id="JAPDRK010000011">
    <property type="protein sequence ID" value="KAJ9607578.1"/>
    <property type="molecule type" value="Genomic_DNA"/>
</dbReference>
<gene>
    <name evidence="2" type="ORF">H2200_007656</name>
</gene>
<evidence type="ECO:0000313" key="2">
    <source>
        <dbReference type="EMBL" id="KAJ9607578.1"/>
    </source>
</evidence>
<dbReference type="AlphaFoldDB" id="A0AA38X6B0"/>
<evidence type="ECO:0000256" key="1">
    <source>
        <dbReference type="SAM" id="SignalP"/>
    </source>
</evidence>
<evidence type="ECO:0008006" key="4">
    <source>
        <dbReference type="Google" id="ProtNLM"/>
    </source>
</evidence>
<sequence length="154" mass="17171">MAKFIFQINFLLILLITISWLTLVISTEPGDFNDDYGTMLAEEQQVYGASFVRPGESVICNFKKDLIHNLEQLSFYLKADCQKENQSAVGCSCWPPKCASRCTPTRVCCAQNTTALLVELEGFNAFYANHFKDLFGGAPEKGGEKEGKSPRLDL</sequence>
<protein>
    <recommendedName>
        <fullName evidence="4">Hydrophobin</fullName>
    </recommendedName>
</protein>
<keyword evidence="3" id="KW-1185">Reference proteome</keyword>
<name>A0AA38X6B0_9EURO</name>